<evidence type="ECO:0000313" key="2">
    <source>
        <dbReference type="Proteomes" id="UP000681720"/>
    </source>
</evidence>
<name>A0A8S3K2L1_9BILA</name>
<evidence type="ECO:0000313" key="1">
    <source>
        <dbReference type="EMBL" id="CAF5226567.1"/>
    </source>
</evidence>
<sequence>MNNLWCSIEQQKSATAARISASII</sequence>
<gene>
    <name evidence="1" type="ORF">GIL414_LOCUS87186</name>
</gene>
<organism evidence="1 2">
    <name type="scientific">Rotaria magnacalcarata</name>
    <dbReference type="NCBI Taxonomy" id="392030"/>
    <lineage>
        <taxon>Eukaryota</taxon>
        <taxon>Metazoa</taxon>
        <taxon>Spiralia</taxon>
        <taxon>Gnathifera</taxon>
        <taxon>Rotifera</taxon>
        <taxon>Eurotatoria</taxon>
        <taxon>Bdelloidea</taxon>
        <taxon>Philodinida</taxon>
        <taxon>Philodinidae</taxon>
        <taxon>Rotaria</taxon>
    </lineage>
</organism>
<dbReference type="AlphaFoldDB" id="A0A8S3K2L1"/>
<feature type="non-terminal residue" evidence="1">
    <location>
        <position position="24"/>
    </location>
</feature>
<feature type="non-terminal residue" evidence="1">
    <location>
        <position position="1"/>
    </location>
</feature>
<protein>
    <submittedName>
        <fullName evidence="1">Uncharacterized protein</fullName>
    </submittedName>
</protein>
<dbReference type="Proteomes" id="UP000681720">
    <property type="component" value="Unassembled WGS sequence"/>
</dbReference>
<reference evidence="1" key="1">
    <citation type="submission" date="2021-02" db="EMBL/GenBank/DDBJ databases">
        <authorList>
            <person name="Nowell W R."/>
        </authorList>
    </citation>
    <scope>NUCLEOTIDE SEQUENCE</scope>
</reference>
<comment type="caution">
    <text evidence="1">The sequence shown here is derived from an EMBL/GenBank/DDBJ whole genome shotgun (WGS) entry which is preliminary data.</text>
</comment>
<proteinExistence type="predicted"/>
<accession>A0A8S3K2L1</accession>
<dbReference type="EMBL" id="CAJOBJ010378666">
    <property type="protein sequence ID" value="CAF5226567.1"/>
    <property type="molecule type" value="Genomic_DNA"/>
</dbReference>